<feature type="transmembrane region" description="Helical" evidence="1">
    <location>
        <begin position="58"/>
        <end position="82"/>
    </location>
</feature>
<keyword evidence="1" id="KW-0812">Transmembrane</keyword>
<dbReference type="Proteomes" id="UP000809829">
    <property type="component" value="Unassembled WGS sequence"/>
</dbReference>
<sequence>MNQLILWALFLAPWLLIIPLNTERVKRFVPVGLFSTVLITIVYQLGERYEWWVLKENLFFLTNMTPSVYGLFIVMTIIVFYFTYPSFWLYLIANIILDVLQVVILGKLLDQVNLYELKSMPAYGIFLIALLISLINYLFQKWQDTAFDHTRT</sequence>
<comment type="caution">
    <text evidence="2">The sequence shown here is derived from an EMBL/GenBank/DDBJ whole genome shotgun (WGS) entry which is preliminary data.</text>
</comment>
<reference evidence="2 3" key="1">
    <citation type="submission" date="2021-01" db="EMBL/GenBank/DDBJ databases">
        <title>Genomic Encyclopedia of Type Strains, Phase IV (KMG-IV): sequencing the most valuable type-strain genomes for metagenomic binning, comparative biology and taxonomic classification.</title>
        <authorList>
            <person name="Goeker M."/>
        </authorList>
    </citation>
    <scope>NUCLEOTIDE SEQUENCE [LARGE SCALE GENOMIC DNA]</scope>
    <source>
        <strain evidence="2 3">DSM 104297</strain>
    </source>
</reference>
<evidence type="ECO:0000313" key="2">
    <source>
        <dbReference type="EMBL" id="MBM7703030.1"/>
    </source>
</evidence>
<dbReference type="RefSeq" id="WP_205186492.1">
    <property type="nucleotide sequence ID" value="NZ_JAFBFC010000003.1"/>
</dbReference>
<dbReference type="EMBL" id="JAFBFC010000003">
    <property type="protein sequence ID" value="MBM7703030.1"/>
    <property type="molecule type" value="Genomic_DNA"/>
</dbReference>
<evidence type="ECO:0000313" key="3">
    <source>
        <dbReference type="Proteomes" id="UP000809829"/>
    </source>
</evidence>
<protein>
    <submittedName>
        <fullName evidence="2">Uncharacterized protein</fullName>
    </submittedName>
</protein>
<keyword evidence="1" id="KW-1133">Transmembrane helix</keyword>
<feature type="transmembrane region" description="Helical" evidence="1">
    <location>
        <begin position="29"/>
        <end position="46"/>
    </location>
</feature>
<evidence type="ECO:0000256" key="1">
    <source>
        <dbReference type="SAM" id="Phobius"/>
    </source>
</evidence>
<keyword evidence="1" id="KW-0472">Membrane</keyword>
<feature type="transmembrane region" description="Helical" evidence="1">
    <location>
        <begin position="121"/>
        <end position="139"/>
    </location>
</feature>
<organism evidence="2 3">
    <name type="scientific">Priestia iocasae</name>
    <dbReference type="NCBI Taxonomy" id="2291674"/>
    <lineage>
        <taxon>Bacteria</taxon>
        <taxon>Bacillati</taxon>
        <taxon>Bacillota</taxon>
        <taxon>Bacilli</taxon>
        <taxon>Bacillales</taxon>
        <taxon>Bacillaceae</taxon>
        <taxon>Priestia</taxon>
    </lineage>
</organism>
<accession>A0ABS2QU76</accession>
<keyword evidence="3" id="KW-1185">Reference proteome</keyword>
<proteinExistence type="predicted"/>
<name>A0ABS2QU76_9BACI</name>
<feature type="transmembrane region" description="Helical" evidence="1">
    <location>
        <begin position="88"/>
        <end position="109"/>
    </location>
</feature>
<gene>
    <name evidence="2" type="ORF">JOC83_001877</name>
</gene>